<dbReference type="CDD" id="cd09991">
    <property type="entry name" value="HDAC_classI"/>
    <property type="match status" value="1"/>
</dbReference>
<proteinExistence type="inferred from homology"/>
<name>A0A8S1NEH0_PARPR</name>
<keyword evidence="1" id="KW-0156">Chromatin regulator</keyword>
<feature type="domain" description="Histone deacetylase" evidence="3">
    <location>
        <begin position="29"/>
        <end position="353"/>
    </location>
</feature>
<comment type="subcellular location">
    <subcellularLocation>
        <location evidence="1">Nucleus</location>
    </subcellularLocation>
</comment>
<dbReference type="PIRSF" id="PIRSF037913">
    <property type="entry name" value="His_deacetylse_1"/>
    <property type="match status" value="1"/>
</dbReference>
<dbReference type="EC" id="3.5.1.98" evidence="1"/>
<dbReference type="InterPro" id="IPR003084">
    <property type="entry name" value="HDAC_I/II"/>
</dbReference>
<keyword evidence="1" id="KW-0804">Transcription</keyword>
<evidence type="ECO:0000313" key="5">
    <source>
        <dbReference type="Proteomes" id="UP000688137"/>
    </source>
</evidence>
<dbReference type="GO" id="GO:0004407">
    <property type="term" value="F:histone deacetylase activity"/>
    <property type="evidence" value="ECO:0007669"/>
    <property type="project" value="TreeGrafter"/>
</dbReference>
<comment type="similarity">
    <text evidence="1">Belongs to the histone deacetylase family. HD Type 1 subfamily.</text>
</comment>
<reference evidence="4" key="1">
    <citation type="submission" date="2021-01" db="EMBL/GenBank/DDBJ databases">
        <authorList>
            <consortium name="Genoscope - CEA"/>
            <person name="William W."/>
        </authorList>
    </citation>
    <scope>NUCLEOTIDE SEQUENCE</scope>
</reference>
<dbReference type="PANTHER" id="PTHR10625:SF44">
    <property type="entry name" value="HISTONE DEACETYLASE 19"/>
    <property type="match status" value="1"/>
</dbReference>
<evidence type="ECO:0000259" key="3">
    <source>
        <dbReference type="Pfam" id="PF00850"/>
    </source>
</evidence>
<keyword evidence="5" id="KW-1185">Reference proteome</keyword>
<keyword evidence="1" id="KW-0805">Transcription regulation</keyword>
<feature type="region of interest" description="Disordered" evidence="2">
    <location>
        <begin position="429"/>
        <end position="486"/>
    </location>
</feature>
<keyword evidence="1" id="KW-0378">Hydrolase</keyword>
<keyword evidence="1" id="KW-0539">Nucleus</keyword>
<dbReference type="GO" id="GO:0040029">
    <property type="term" value="P:epigenetic regulation of gene expression"/>
    <property type="evidence" value="ECO:0007669"/>
    <property type="project" value="TreeGrafter"/>
</dbReference>
<dbReference type="EMBL" id="CAJJDM010000089">
    <property type="protein sequence ID" value="CAD8090512.1"/>
    <property type="molecule type" value="Genomic_DNA"/>
</dbReference>
<feature type="compositionally biased region" description="Polar residues" evidence="2">
    <location>
        <begin position="461"/>
        <end position="486"/>
    </location>
</feature>
<organism evidence="4 5">
    <name type="scientific">Paramecium primaurelia</name>
    <dbReference type="NCBI Taxonomy" id="5886"/>
    <lineage>
        <taxon>Eukaryota</taxon>
        <taxon>Sar</taxon>
        <taxon>Alveolata</taxon>
        <taxon>Ciliophora</taxon>
        <taxon>Intramacronucleata</taxon>
        <taxon>Oligohymenophorea</taxon>
        <taxon>Peniculida</taxon>
        <taxon>Parameciidae</taxon>
        <taxon>Paramecium</taxon>
    </lineage>
</organism>
<evidence type="ECO:0000256" key="1">
    <source>
        <dbReference type="PIRNR" id="PIRNR037913"/>
    </source>
</evidence>
<dbReference type="AlphaFoldDB" id="A0A8S1NEH0"/>
<evidence type="ECO:0000256" key="2">
    <source>
        <dbReference type="SAM" id="MobiDB-lite"/>
    </source>
</evidence>
<comment type="catalytic activity">
    <reaction evidence="1">
        <text>N(6)-acetyl-L-lysyl-[histone] + H2O = L-lysyl-[histone] + acetate</text>
        <dbReference type="Rhea" id="RHEA:58196"/>
        <dbReference type="Rhea" id="RHEA-COMP:9845"/>
        <dbReference type="Rhea" id="RHEA-COMP:11338"/>
        <dbReference type="ChEBI" id="CHEBI:15377"/>
        <dbReference type="ChEBI" id="CHEBI:29969"/>
        <dbReference type="ChEBI" id="CHEBI:30089"/>
        <dbReference type="ChEBI" id="CHEBI:61930"/>
        <dbReference type="EC" id="3.5.1.98"/>
    </reaction>
</comment>
<comment type="caution">
    <text evidence="4">The sequence shown here is derived from an EMBL/GenBank/DDBJ whole genome shotgun (WGS) entry which is preliminary data.</text>
</comment>
<dbReference type="GO" id="GO:0005634">
    <property type="term" value="C:nucleus"/>
    <property type="evidence" value="ECO:0007669"/>
    <property type="project" value="TreeGrafter"/>
</dbReference>
<gene>
    <name evidence="4" type="ORF">PPRIM_AZ9-3.1.T0860072</name>
</gene>
<dbReference type="Pfam" id="PF00850">
    <property type="entry name" value="Hist_deacetyl"/>
    <property type="match status" value="1"/>
</dbReference>
<protein>
    <recommendedName>
        <fullName evidence="1">Histone deacetylase</fullName>
        <ecNumber evidence="1">3.5.1.98</ecNumber>
    </recommendedName>
</protein>
<accession>A0A8S1NEH0</accession>
<dbReference type="PANTHER" id="PTHR10625">
    <property type="entry name" value="HISTONE DEACETYLASE HDAC1-RELATED"/>
    <property type="match status" value="1"/>
</dbReference>
<evidence type="ECO:0000313" key="4">
    <source>
        <dbReference type="EMBL" id="CAD8090512.1"/>
    </source>
</evidence>
<dbReference type="InterPro" id="IPR023801">
    <property type="entry name" value="His_deacetylse_dom"/>
</dbReference>
<dbReference type="Proteomes" id="UP000688137">
    <property type="component" value="Unassembled WGS sequence"/>
</dbReference>
<sequence length="486" mass="55637">MIQTDSDSSRRVAYFYNRFIGKFQYGKEHPMKPKRIIMAHNLIVNYGLFRQMDVYLIREAQLQEIRKFHDPDYIIYLSQFMSQNKINFVKEYCSANNESVIPENLLEEFKLIIKWSQQQKIKTENSEFKVGDSPDNPTFSGLFSYCQLSSGASIDCAHSILTGQADIAINWSGGLHHAKKKEASGFCYINDIVLCILELLRVYVRVLYVDIDCHHGDGVEEAFYLTNRVMTLSFHQYGDDFYPGTGQLNSVGVGVGRYYSVNVPMKPGMSDEPYIEMFKKITSRVMQVYRPDCIVMQCGADSLSLDKLGGFNLSIKGHGACVQYMKSFGTPMILLGGGGYTISNVSRCWAYETGIALGQQIDQAIPSNDIYYDYYSPDYLLHFPIKQNVENRNKTEDLNKIVSTVYDYLSYIENSPGIHFHDVPFSFYPDMDQENEDENKEQMDQKQEVSLNELEQELGISGSSKNEISVQSNSRKMYTKSQQQDL</sequence>